<keyword evidence="2" id="KW-1133">Transmembrane helix</keyword>
<keyword evidence="2" id="KW-0812">Transmembrane</keyword>
<keyword evidence="2" id="KW-0472">Membrane</keyword>
<name>A0A4R8V922_9MICO</name>
<dbReference type="Proteomes" id="UP000298488">
    <property type="component" value="Unassembled WGS sequence"/>
</dbReference>
<sequence length="201" mass="20034">MNGRRLRATSILTGVVLSALALMSWSQAWYIVVLTGQSAGHPPLSVGGDVAAPAVAALSLAAVAACGAMAISGPFFRTVLAVLDVVLGACVVLSAALAISSPVTTVASSVTDATSVEGAGPIAELIGSLSATGWPWVALVAGILLAVLGVVIAVTGRGWPSAARRYEPVRLEPAGDAEESGSDTAVSEWDELSGGADPTSR</sequence>
<feature type="transmembrane region" description="Helical" evidence="2">
    <location>
        <begin position="78"/>
        <end position="99"/>
    </location>
</feature>
<proteinExistence type="predicted"/>
<keyword evidence="4" id="KW-1185">Reference proteome</keyword>
<evidence type="ECO:0000313" key="4">
    <source>
        <dbReference type="Proteomes" id="UP000298488"/>
    </source>
</evidence>
<reference evidence="3 4" key="1">
    <citation type="submission" date="2019-03" db="EMBL/GenBank/DDBJ databases">
        <title>Genomics of glacier-inhabiting Cryobacterium strains.</title>
        <authorList>
            <person name="Liu Q."/>
            <person name="Xin Y.-H."/>
        </authorList>
    </citation>
    <scope>NUCLEOTIDE SEQUENCE [LARGE SCALE GENOMIC DNA]</scope>
    <source>
        <strain evidence="3 4">CGMCC 1.10440</strain>
    </source>
</reference>
<dbReference type="AlphaFoldDB" id="A0A4R8V922"/>
<feature type="transmembrane region" description="Helical" evidence="2">
    <location>
        <begin position="50"/>
        <end position="71"/>
    </location>
</feature>
<feature type="region of interest" description="Disordered" evidence="1">
    <location>
        <begin position="170"/>
        <end position="201"/>
    </location>
</feature>
<protein>
    <recommendedName>
        <fullName evidence="5">Tryptophan-associated transmembrane protein (Trp_oprn_chp)</fullName>
    </recommendedName>
</protein>
<organism evidence="3 4">
    <name type="scientific">Terrimesophilobacter mesophilus</name>
    <dbReference type="NCBI Taxonomy" id="433647"/>
    <lineage>
        <taxon>Bacteria</taxon>
        <taxon>Bacillati</taxon>
        <taxon>Actinomycetota</taxon>
        <taxon>Actinomycetes</taxon>
        <taxon>Micrococcales</taxon>
        <taxon>Microbacteriaceae</taxon>
        <taxon>Terrimesophilobacter</taxon>
    </lineage>
</organism>
<dbReference type="Pfam" id="PF09534">
    <property type="entry name" value="Trp_oprn_chp"/>
    <property type="match status" value="1"/>
</dbReference>
<dbReference type="EMBL" id="SOFI01000003">
    <property type="protein sequence ID" value="TFB78806.1"/>
    <property type="molecule type" value="Genomic_DNA"/>
</dbReference>
<dbReference type="InterPro" id="IPR019051">
    <property type="entry name" value="Trp_biosyn_TM_oprn/chp"/>
</dbReference>
<comment type="caution">
    <text evidence="3">The sequence shown here is derived from an EMBL/GenBank/DDBJ whole genome shotgun (WGS) entry which is preliminary data.</text>
</comment>
<dbReference type="OrthoDB" id="4794414at2"/>
<evidence type="ECO:0008006" key="5">
    <source>
        <dbReference type="Google" id="ProtNLM"/>
    </source>
</evidence>
<evidence type="ECO:0000256" key="1">
    <source>
        <dbReference type="SAM" id="MobiDB-lite"/>
    </source>
</evidence>
<evidence type="ECO:0000313" key="3">
    <source>
        <dbReference type="EMBL" id="TFB78806.1"/>
    </source>
</evidence>
<dbReference type="RefSeq" id="WP_104094684.1">
    <property type="nucleotide sequence ID" value="NZ_JACHBP010000001.1"/>
</dbReference>
<evidence type="ECO:0000256" key="2">
    <source>
        <dbReference type="SAM" id="Phobius"/>
    </source>
</evidence>
<gene>
    <name evidence="3" type="ORF">E3N84_01165</name>
</gene>
<feature type="transmembrane region" description="Helical" evidence="2">
    <location>
        <begin position="134"/>
        <end position="155"/>
    </location>
</feature>
<accession>A0A4R8V922</accession>